<dbReference type="PROSITE" id="PS50297">
    <property type="entry name" value="ANK_REP_REGION"/>
    <property type="match status" value="1"/>
</dbReference>
<dbReference type="Gene3D" id="1.25.40.20">
    <property type="entry name" value="Ankyrin repeat-containing domain"/>
    <property type="match status" value="1"/>
</dbReference>
<dbReference type="Gene3D" id="1.20.5.190">
    <property type="match status" value="1"/>
</dbReference>
<feature type="region of interest" description="Disordered" evidence="16">
    <location>
        <begin position="807"/>
        <end position="827"/>
    </location>
</feature>
<protein>
    <submittedName>
        <fullName evidence="18">Calmodulin-binding transcription activator 2</fullName>
    </submittedName>
</protein>
<evidence type="ECO:0000256" key="4">
    <source>
        <dbReference type="ARBA" id="ARBA00022737"/>
    </source>
</evidence>
<dbReference type="FunFam" id="1.20.5.190:FF:000003">
    <property type="entry name" value="Calmodulin-binding transcription activator 2"/>
    <property type="match status" value="1"/>
</dbReference>
<dbReference type="InterPro" id="IPR005559">
    <property type="entry name" value="CG-1_dom"/>
</dbReference>
<accession>A0AAE2C113</accession>
<evidence type="ECO:0000259" key="17">
    <source>
        <dbReference type="PROSITE" id="PS51437"/>
    </source>
</evidence>
<evidence type="ECO:0000256" key="14">
    <source>
        <dbReference type="ARBA" id="ARBA00023242"/>
    </source>
</evidence>
<feature type="compositionally biased region" description="Low complexity" evidence="16">
    <location>
        <begin position="259"/>
        <end position="270"/>
    </location>
</feature>
<evidence type="ECO:0000256" key="9">
    <source>
        <dbReference type="ARBA" id="ARBA00023043"/>
    </source>
</evidence>
<dbReference type="FunFam" id="2.60.40.10:FF:000314">
    <property type="entry name" value="Calmodulin-binding transcription activator 2"/>
    <property type="match status" value="1"/>
</dbReference>
<dbReference type="GO" id="GO:0006357">
    <property type="term" value="P:regulation of transcription by RNA polymerase II"/>
    <property type="evidence" value="ECO:0007669"/>
    <property type="project" value="TreeGrafter"/>
</dbReference>
<evidence type="ECO:0000256" key="12">
    <source>
        <dbReference type="ARBA" id="ARBA00023159"/>
    </source>
</evidence>
<gene>
    <name evidence="18" type="ORF">Sango_0517200</name>
</gene>
<keyword evidence="10" id="KW-0175">Coiled coil</keyword>
<keyword evidence="4" id="KW-0677">Repeat</keyword>
<evidence type="ECO:0000256" key="1">
    <source>
        <dbReference type="ARBA" id="ARBA00004123"/>
    </source>
</evidence>
<dbReference type="SUPFAM" id="SSF81296">
    <property type="entry name" value="E set domains"/>
    <property type="match status" value="1"/>
</dbReference>
<dbReference type="SMART" id="SM00015">
    <property type="entry name" value="IQ"/>
    <property type="match status" value="2"/>
</dbReference>
<reference evidence="18" key="1">
    <citation type="submission" date="2020-06" db="EMBL/GenBank/DDBJ databases">
        <authorList>
            <person name="Li T."/>
            <person name="Hu X."/>
            <person name="Zhang T."/>
            <person name="Song X."/>
            <person name="Zhang H."/>
            <person name="Dai N."/>
            <person name="Sheng W."/>
            <person name="Hou X."/>
            <person name="Wei L."/>
        </authorList>
    </citation>
    <scope>NUCLEOTIDE SEQUENCE</scope>
    <source>
        <strain evidence="18">K16</strain>
        <tissue evidence="18">Leaf</tissue>
    </source>
</reference>
<dbReference type="Gene3D" id="2.60.40.10">
    <property type="entry name" value="Immunoglobulins"/>
    <property type="match status" value="1"/>
</dbReference>
<dbReference type="GO" id="GO:0003690">
    <property type="term" value="F:double-stranded DNA binding"/>
    <property type="evidence" value="ECO:0007669"/>
    <property type="project" value="TreeGrafter"/>
</dbReference>
<name>A0AAE2C113_9LAMI</name>
<evidence type="ECO:0000256" key="5">
    <source>
        <dbReference type="ARBA" id="ARBA00022837"/>
    </source>
</evidence>
<dbReference type="GO" id="GO:0005634">
    <property type="term" value="C:nucleus"/>
    <property type="evidence" value="ECO:0007669"/>
    <property type="project" value="UniProtKB-SubCell"/>
</dbReference>
<reference evidence="18" key="2">
    <citation type="journal article" date="2024" name="Plant">
        <title>Genomic evolution and insights into agronomic trait innovations of Sesamum species.</title>
        <authorList>
            <person name="Miao H."/>
            <person name="Wang L."/>
            <person name="Qu L."/>
            <person name="Liu H."/>
            <person name="Sun Y."/>
            <person name="Le M."/>
            <person name="Wang Q."/>
            <person name="Wei S."/>
            <person name="Zheng Y."/>
            <person name="Lin W."/>
            <person name="Duan Y."/>
            <person name="Cao H."/>
            <person name="Xiong S."/>
            <person name="Wang X."/>
            <person name="Wei L."/>
            <person name="Li C."/>
            <person name="Ma Q."/>
            <person name="Ju M."/>
            <person name="Zhao R."/>
            <person name="Li G."/>
            <person name="Mu C."/>
            <person name="Tian Q."/>
            <person name="Mei H."/>
            <person name="Zhang T."/>
            <person name="Gao T."/>
            <person name="Zhang H."/>
        </authorList>
    </citation>
    <scope>NUCLEOTIDE SEQUENCE</scope>
    <source>
        <strain evidence="18">K16</strain>
    </source>
</reference>
<keyword evidence="13" id="KW-0804">Transcription</keyword>
<evidence type="ECO:0000256" key="13">
    <source>
        <dbReference type="ARBA" id="ARBA00023163"/>
    </source>
</evidence>
<dbReference type="PROSITE" id="PS50088">
    <property type="entry name" value="ANK_REPEAT"/>
    <property type="match status" value="1"/>
</dbReference>
<evidence type="ECO:0000256" key="15">
    <source>
        <dbReference type="PROSITE-ProRule" id="PRU00023"/>
    </source>
</evidence>
<dbReference type="Pfam" id="PF01833">
    <property type="entry name" value="TIG"/>
    <property type="match status" value="1"/>
</dbReference>
<dbReference type="SMART" id="SM00248">
    <property type="entry name" value="ANK"/>
    <property type="match status" value="2"/>
</dbReference>
<dbReference type="SUPFAM" id="SSF52540">
    <property type="entry name" value="P-loop containing nucleoside triphosphate hydrolases"/>
    <property type="match status" value="1"/>
</dbReference>
<dbReference type="SMART" id="SM01076">
    <property type="entry name" value="CG-1"/>
    <property type="match status" value="1"/>
</dbReference>
<keyword evidence="9 15" id="KW-0040">ANK repeat</keyword>
<dbReference type="InterPro" id="IPR027417">
    <property type="entry name" value="P-loop_NTPase"/>
</dbReference>
<feature type="region of interest" description="Disordered" evidence="16">
    <location>
        <begin position="249"/>
        <end position="325"/>
    </location>
</feature>
<dbReference type="InterPro" id="IPR002110">
    <property type="entry name" value="Ankyrin_rpt"/>
</dbReference>
<dbReference type="PANTHER" id="PTHR23335">
    <property type="entry name" value="CALMODULIN-BINDING TRANSCRIPTION ACTIVATOR CAMTA"/>
    <property type="match status" value="1"/>
</dbReference>
<feature type="compositionally biased region" description="Polar residues" evidence="16">
    <location>
        <begin position="271"/>
        <end position="282"/>
    </location>
</feature>
<evidence type="ECO:0000256" key="3">
    <source>
        <dbReference type="ARBA" id="ARBA00022553"/>
    </source>
</evidence>
<dbReference type="Pfam" id="PF03859">
    <property type="entry name" value="CG-1"/>
    <property type="match status" value="1"/>
</dbReference>
<keyword evidence="11" id="KW-0238">DNA-binding</keyword>
<feature type="compositionally biased region" description="Polar residues" evidence="16">
    <location>
        <begin position="809"/>
        <end position="823"/>
    </location>
</feature>
<evidence type="ECO:0000256" key="2">
    <source>
        <dbReference type="ARBA" id="ARBA00008267"/>
    </source>
</evidence>
<dbReference type="EMBL" id="JACGWL010000003">
    <property type="protein sequence ID" value="KAK4405107.1"/>
    <property type="molecule type" value="Genomic_DNA"/>
</dbReference>
<evidence type="ECO:0000313" key="19">
    <source>
        <dbReference type="Proteomes" id="UP001289374"/>
    </source>
</evidence>
<dbReference type="PROSITE" id="PS51437">
    <property type="entry name" value="CG_1"/>
    <property type="match status" value="1"/>
</dbReference>
<dbReference type="InterPro" id="IPR014756">
    <property type="entry name" value="Ig_E-set"/>
</dbReference>
<comment type="similarity">
    <text evidence="2">Belongs to the CAMTA family.</text>
</comment>
<dbReference type="Proteomes" id="UP001289374">
    <property type="component" value="Unassembled WGS sequence"/>
</dbReference>
<dbReference type="Pfam" id="PF00612">
    <property type="entry name" value="IQ"/>
    <property type="match status" value="2"/>
</dbReference>
<dbReference type="PANTHER" id="PTHR23335:SF29">
    <property type="entry name" value="CALMODULIN-BINDING TRANSCRIPTION ACTIVATOR 1"/>
    <property type="match status" value="1"/>
</dbReference>
<evidence type="ECO:0000256" key="6">
    <source>
        <dbReference type="ARBA" id="ARBA00022860"/>
    </source>
</evidence>
<comment type="caution">
    <text evidence="18">The sequence shown here is derived from an EMBL/GenBank/DDBJ whole genome shotgun (WGS) entry which is preliminary data.</text>
</comment>
<dbReference type="Pfam" id="PF12796">
    <property type="entry name" value="Ank_2"/>
    <property type="match status" value="1"/>
</dbReference>
<feature type="compositionally biased region" description="Polar residues" evidence="16">
    <location>
        <begin position="313"/>
        <end position="325"/>
    </location>
</feature>
<keyword evidence="6" id="KW-0112">Calmodulin-binding</keyword>
<dbReference type="PROSITE" id="PS50096">
    <property type="entry name" value="IQ"/>
    <property type="match status" value="2"/>
</dbReference>
<evidence type="ECO:0000256" key="16">
    <source>
        <dbReference type="SAM" id="MobiDB-lite"/>
    </source>
</evidence>
<feature type="compositionally biased region" description="Polar residues" evidence="16">
    <location>
        <begin position="249"/>
        <end position="258"/>
    </location>
</feature>
<dbReference type="InterPro" id="IPR000048">
    <property type="entry name" value="IQ_motif_EF-hand-BS"/>
</dbReference>
<keyword evidence="5" id="KW-0106">Calcium</keyword>
<sequence length="1128" mass="125551">MFIPDSSQSSASGPSVGSPLVRASLADFTLRLTSPRLKRSSCSNQILAFSLISLSLARSLSFSRVSVVYELAQELLSTLIQSSMAESGSYNLGFRLDIKQILLEAQHRWLRPAEICEILRNYEKFHISPEAPTKPVSGSVFLFDRKVLRYFRKDGHNWRKKRDGKTVKEAHEKLKVGSVDMLHCYYAHGEDNENFQRRSYWLLEHFHGSDMSPSYIRFKFSLLPFSSRDLMHIVFVHYLEVKGNKTNISGVRNNDRVVSNSENESSLSSSFRGTSPTSTLSSAYEDAESEGNHQASSRFHSYPESPLTDDNHSAQSSSYNQLFNPGNQNVPALNYASLLRGDRDGDFGGDRLVSGAQETGDLALWQEVLGNPTTGEIAYKPETGFSLPVQANRQALNSLFEGNSLSSDQGNDAGPFYSYSEQKGQSGENNLQMLLSDAEAGNVMNPNIENVTAAIGNENYSFLLKKPLIGGLQTEESLKKVDSFSRWMAKELGEADGLDMQSSNGISWSIIGNEYDSNMSAQLQVDTHTLNPSISQDQLFSIIDFSPNWAYSNLDTKVLIMGTFLKSEEELSNCRWSVMFGEVEVPAQVLADGILCCRAPLHNPGLIPFYVTCSNRLACSEIREFEYRFGPDQNADSVDAHGDSAILMHLYQRFETILSLEPVGSPVSSAKNDLEKQSLVNKIISLMEEENNQESKLTPNNDTSHLKVIGELFLEKQLRQIFYSWLLHRVTEDGKGLTVIDEGGQSVLHLAAALGFNWAFQPIIVSGVSIDFRDVNGWTALHWAAFYGREDTVAALVSLGAAPGAVTDPSATHPQGKTPSHLASSRGHKGISGFLAETALTTHLSSLKVNDDCTKEVSGLNGILTVSERSAVPTTEEDVPDTLSLKDSLAAVCNATQAAARIHQIFRVQSFQRKQLIEQDSDELLTSDEHAISLLAAKASRSNQSDGVVNAAALHIQKKYRGWKKRKEFLLIRQKIVKIQAHVRGHQARKKYKPIIWSVGILEKVILRWRRKGSGLRGYKSDAVQKVPDTPSLMPPQEDDYDFLKEGRKQTEERMHKELARVKSMAQNPEARAQYRRLLTAAQGFRETKHDAPDVIPDNMEDMIYPEEDLLDVASLLDDDTFMSLAFQ</sequence>
<comment type="subcellular location">
    <subcellularLocation>
        <location evidence="1">Nucleus</location>
    </subcellularLocation>
</comment>
<feature type="domain" description="CG-1" evidence="17">
    <location>
        <begin position="98"/>
        <end position="247"/>
    </location>
</feature>
<keyword evidence="7" id="KW-0805">Transcription regulation</keyword>
<evidence type="ECO:0000313" key="18">
    <source>
        <dbReference type="EMBL" id="KAK4405107.1"/>
    </source>
</evidence>
<keyword evidence="3" id="KW-0597">Phosphoprotein</keyword>
<dbReference type="InterPro" id="IPR013783">
    <property type="entry name" value="Ig-like_fold"/>
</dbReference>
<evidence type="ECO:0000256" key="10">
    <source>
        <dbReference type="ARBA" id="ARBA00023054"/>
    </source>
</evidence>
<proteinExistence type="inferred from homology"/>
<keyword evidence="14" id="KW-0539">Nucleus</keyword>
<dbReference type="AlphaFoldDB" id="A0AAE2C113"/>
<organism evidence="18 19">
    <name type="scientific">Sesamum angolense</name>
    <dbReference type="NCBI Taxonomy" id="2727404"/>
    <lineage>
        <taxon>Eukaryota</taxon>
        <taxon>Viridiplantae</taxon>
        <taxon>Streptophyta</taxon>
        <taxon>Embryophyta</taxon>
        <taxon>Tracheophyta</taxon>
        <taxon>Spermatophyta</taxon>
        <taxon>Magnoliopsida</taxon>
        <taxon>eudicotyledons</taxon>
        <taxon>Gunneridae</taxon>
        <taxon>Pentapetalae</taxon>
        <taxon>asterids</taxon>
        <taxon>lamiids</taxon>
        <taxon>Lamiales</taxon>
        <taxon>Pedaliaceae</taxon>
        <taxon>Sesamum</taxon>
    </lineage>
</organism>
<dbReference type="SUPFAM" id="SSF48403">
    <property type="entry name" value="Ankyrin repeat"/>
    <property type="match status" value="1"/>
</dbReference>
<keyword evidence="19" id="KW-1185">Reference proteome</keyword>
<evidence type="ECO:0000256" key="8">
    <source>
        <dbReference type="ARBA" id="ARBA00023016"/>
    </source>
</evidence>
<keyword evidence="12" id="KW-0010">Activator</keyword>
<dbReference type="InterPro" id="IPR036770">
    <property type="entry name" value="Ankyrin_rpt-contain_sf"/>
</dbReference>
<dbReference type="GO" id="GO:0005516">
    <property type="term" value="F:calmodulin binding"/>
    <property type="evidence" value="ECO:0007669"/>
    <property type="project" value="UniProtKB-KW"/>
</dbReference>
<dbReference type="InterPro" id="IPR002909">
    <property type="entry name" value="IPT_dom"/>
</dbReference>
<dbReference type="GO" id="GO:0003712">
    <property type="term" value="F:transcription coregulator activity"/>
    <property type="evidence" value="ECO:0007669"/>
    <property type="project" value="TreeGrafter"/>
</dbReference>
<evidence type="ECO:0000256" key="7">
    <source>
        <dbReference type="ARBA" id="ARBA00023015"/>
    </source>
</evidence>
<dbReference type="GO" id="GO:0009409">
    <property type="term" value="P:response to cold"/>
    <property type="evidence" value="ECO:0007669"/>
    <property type="project" value="UniProtKB-ARBA"/>
</dbReference>
<feature type="repeat" description="ANK" evidence="15">
    <location>
        <begin position="776"/>
        <end position="808"/>
    </location>
</feature>
<evidence type="ECO:0000256" key="11">
    <source>
        <dbReference type="ARBA" id="ARBA00023125"/>
    </source>
</evidence>
<keyword evidence="8" id="KW-0346">Stress response</keyword>